<dbReference type="Proteomes" id="UP001234297">
    <property type="component" value="Chromosome 8"/>
</dbReference>
<evidence type="ECO:0000313" key="2">
    <source>
        <dbReference type="Proteomes" id="UP001234297"/>
    </source>
</evidence>
<accession>A0ACC2LGG3</accession>
<name>A0ACC2LGG3_PERAE</name>
<evidence type="ECO:0000313" key="1">
    <source>
        <dbReference type="EMBL" id="KAJ8632592.1"/>
    </source>
</evidence>
<keyword evidence="2" id="KW-1185">Reference proteome</keyword>
<gene>
    <name evidence="1" type="ORF">MRB53_025928</name>
</gene>
<protein>
    <submittedName>
        <fullName evidence="1">Uncharacterized protein</fullName>
    </submittedName>
</protein>
<dbReference type="EMBL" id="CM056816">
    <property type="protein sequence ID" value="KAJ8632592.1"/>
    <property type="molecule type" value="Genomic_DNA"/>
</dbReference>
<proteinExistence type="predicted"/>
<reference evidence="1 2" key="1">
    <citation type="journal article" date="2022" name="Hortic Res">
        <title>A haplotype resolved chromosomal level avocado genome allows analysis of novel avocado genes.</title>
        <authorList>
            <person name="Nath O."/>
            <person name="Fletcher S.J."/>
            <person name="Hayward A."/>
            <person name="Shaw L.M."/>
            <person name="Masouleh A.K."/>
            <person name="Furtado A."/>
            <person name="Henry R.J."/>
            <person name="Mitter N."/>
        </authorList>
    </citation>
    <scope>NUCLEOTIDE SEQUENCE [LARGE SCALE GENOMIC DNA]</scope>
    <source>
        <strain evidence="2">cv. Hass</strain>
    </source>
</reference>
<sequence length="145" mass="16080">MHKSDVNGPMSSHPFLLRFQRTETARLFTSGCLLRMRLSLLRSAPVDNGPPLIWFFSGYGASTSLDLTVPRSSFPVLVAKSNTNLGSATKSLCSLSANRQNPRHRPSSFKYGDRQQRRRGTNNNKQQFSAVWAATENTIPAIGLL</sequence>
<organism evidence="1 2">
    <name type="scientific">Persea americana</name>
    <name type="common">Avocado</name>
    <dbReference type="NCBI Taxonomy" id="3435"/>
    <lineage>
        <taxon>Eukaryota</taxon>
        <taxon>Viridiplantae</taxon>
        <taxon>Streptophyta</taxon>
        <taxon>Embryophyta</taxon>
        <taxon>Tracheophyta</taxon>
        <taxon>Spermatophyta</taxon>
        <taxon>Magnoliopsida</taxon>
        <taxon>Magnoliidae</taxon>
        <taxon>Laurales</taxon>
        <taxon>Lauraceae</taxon>
        <taxon>Persea</taxon>
    </lineage>
</organism>
<comment type="caution">
    <text evidence="1">The sequence shown here is derived from an EMBL/GenBank/DDBJ whole genome shotgun (WGS) entry which is preliminary data.</text>
</comment>